<dbReference type="InterPro" id="IPR011009">
    <property type="entry name" value="Kinase-like_dom_sf"/>
</dbReference>
<dbReference type="Pfam" id="PF00069">
    <property type="entry name" value="Pkinase"/>
    <property type="match status" value="1"/>
</dbReference>
<keyword evidence="7" id="KW-0963">Cytoplasm</keyword>
<feature type="region of interest" description="Disordered" evidence="22">
    <location>
        <begin position="317"/>
        <end position="350"/>
    </location>
</feature>
<evidence type="ECO:0000313" key="25">
    <source>
        <dbReference type="Proteomes" id="UP001465755"/>
    </source>
</evidence>
<dbReference type="PROSITE" id="PS00108">
    <property type="entry name" value="PROTEIN_KINASE_ST"/>
    <property type="match status" value="1"/>
</dbReference>
<keyword evidence="10" id="KW-0808">Transferase</keyword>
<dbReference type="Proteomes" id="UP001465755">
    <property type="component" value="Unassembled WGS sequence"/>
</dbReference>
<evidence type="ECO:0000256" key="4">
    <source>
        <dbReference type="ARBA" id="ARBA00004245"/>
    </source>
</evidence>
<evidence type="ECO:0000256" key="6">
    <source>
        <dbReference type="ARBA" id="ARBA00012513"/>
    </source>
</evidence>
<sequence length="505" mass="56199">MNRYKILKQLGDGTYGSVWKAINNQTNDVVAIKKMKRKFYSWEECMALREVRSLRKLNHPSVIKLREVIRENDELFFVFEFMECNLYQLMKERTSLMSEQRIRNWAFQILEGLAHIHKLGYFHRDMKPENLLVSKDTIKIADFGLAREIRSRPPYTEYVSTRWYRAPEVLLRSALYSAPIDMFAVGAILAELFSLRPLFPGASEVDELYKICAVMGCPTRSTWPEGLQLAHAMGFTFPAFPPVSLAQLMPNAGPEALDLIASMCSWDPARRPTAVEAMRHPFFKMAGMPASVPASVNVLQERSNTKALGRTSTDIKVLVQQQQQQQQQHGMDAGRHRASTRTAQPTGLPARHYTDAQAHRAAAQYNAGRFYDAEPNSEDDSTSAAVQSEPSASGRNHRGIHRRSSYAQSLSGYHRGVNRGDRSVSPVKGESSLPILGSSAGRHELPAVSGTAMPLRAARYRPGGQAHQSNQGAKLAEGHPMMAVVGSAGGQSPGNKAPLSLARWH</sequence>
<evidence type="ECO:0000259" key="23">
    <source>
        <dbReference type="PROSITE" id="PS50011"/>
    </source>
</evidence>
<evidence type="ECO:0000256" key="5">
    <source>
        <dbReference type="ARBA" id="ARBA00006485"/>
    </source>
</evidence>
<feature type="domain" description="Protein kinase" evidence="23">
    <location>
        <begin position="4"/>
        <end position="283"/>
    </location>
</feature>
<dbReference type="AlphaFoldDB" id="A0AAW1P775"/>
<keyword evidence="16" id="KW-0206">Cytoskeleton</keyword>
<evidence type="ECO:0000256" key="18">
    <source>
        <dbReference type="ARBA" id="ARBA00023273"/>
    </source>
</evidence>
<keyword evidence="18" id="KW-0966">Cell projection</keyword>
<evidence type="ECO:0000256" key="13">
    <source>
        <dbReference type="ARBA" id="ARBA00022777"/>
    </source>
</evidence>
<feature type="compositionally biased region" description="Basic residues" evidence="22">
    <location>
        <begin position="395"/>
        <end position="404"/>
    </location>
</feature>
<evidence type="ECO:0000256" key="21">
    <source>
        <dbReference type="PROSITE-ProRule" id="PRU10141"/>
    </source>
</evidence>
<dbReference type="InterPro" id="IPR008271">
    <property type="entry name" value="Ser/Thr_kinase_AS"/>
</dbReference>
<evidence type="ECO:0000256" key="11">
    <source>
        <dbReference type="ARBA" id="ARBA00022723"/>
    </source>
</evidence>
<gene>
    <name evidence="24" type="ORF">WJX73_001324</name>
</gene>
<keyword evidence="12 21" id="KW-0547">Nucleotide-binding</keyword>
<dbReference type="CDD" id="cd07830">
    <property type="entry name" value="STKc_MAK_like"/>
    <property type="match status" value="1"/>
</dbReference>
<evidence type="ECO:0000256" key="17">
    <source>
        <dbReference type="ARBA" id="ARBA00023242"/>
    </source>
</evidence>
<dbReference type="PROSITE" id="PS00107">
    <property type="entry name" value="PROTEIN_KINASE_ATP"/>
    <property type="match status" value="1"/>
</dbReference>
<evidence type="ECO:0000256" key="20">
    <source>
        <dbReference type="ARBA" id="ARBA00048679"/>
    </source>
</evidence>
<keyword evidence="13" id="KW-0418">Kinase</keyword>
<name>A0AAW1P775_9CHLO</name>
<reference evidence="24 25" key="1">
    <citation type="journal article" date="2024" name="Nat. Commun.">
        <title>Phylogenomics reveals the evolutionary origins of lichenization in chlorophyte algae.</title>
        <authorList>
            <person name="Puginier C."/>
            <person name="Libourel C."/>
            <person name="Otte J."/>
            <person name="Skaloud P."/>
            <person name="Haon M."/>
            <person name="Grisel S."/>
            <person name="Petersen M."/>
            <person name="Berrin J.G."/>
            <person name="Delaux P.M."/>
            <person name="Dal Grande F."/>
            <person name="Keller J."/>
        </authorList>
    </citation>
    <scope>NUCLEOTIDE SEQUENCE [LARGE SCALE GENOMIC DNA]</scope>
    <source>
        <strain evidence="24 25">SAG 2036</strain>
    </source>
</reference>
<protein>
    <recommendedName>
        <fullName evidence="6">non-specific serine/threonine protein kinase</fullName>
        <ecNumber evidence="6">2.7.11.1</ecNumber>
    </recommendedName>
</protein>
<dbReference type="GO" id="GO:0005929">
    <property type="term" value="C:cilium"/>
    <property type="evidence" value="ECO:0007669"/>
    <property type="project" value="UniProtKB-SubCell"/>
</dbReference>
<feature type="binding site" evidence="21">
    <location>
        <position position="34"/>
    </location>
    <ligand>
        <name>ATP</name>
        <dbReference type="ChEBI" id="CHEBI:30616"/>
    </ligand>
</feature>
<keyword evidence="17" id="KW-0539">Nucleus</keyword>
<dbReference type="FunFam" id="1.10.510.10:FF:000104">
    <property type="entry name" value="serine/threonine-protein kinase MAK isoform X1"/>
    <property type="match status" value="1"/>
</dbReference>
<dbReference type="EC" id="2.7.11.1" evidence="6"/>
<comment type="subcellular location">
    <subcellularLocation>
        <location evidence="3">Cell projection</location>
        <location evidence="3">Cilium</location>
    </subcellularLocation>
    <subcellularLocation>
        <location evidence="4">Cytoplasm</location>
        <location evidence="4">Cytoskeleton</location>
    </subcellularLocation>
    <subcellularLocation>
        <location evidence="2">Nucleus</location>
    </subcellularLocation>
</comment>
<comment type="cofactor">
    <cofactor evidence="1">
        <name>Mg(2+)</name>
        <dbReference type="ChEBI" id="CHEBI:18420"/>
    </cofactor>
</comment>
<keyword evidence="11" id="KW-0479">Metal-binding</keyword>
<comment type="catalytic activity">
    <reaction evidence="20">
        <text>L-seryl-[protein] + ATP = O-phospho-L-seryl-[protein] + ADP + H(+)</text>
        <dbReference type="Rhea" id="RHEA:17989"/>
        <dbReference type="Rhea" id="RHEA-COMP:9863"/>
        <dbReference type="Rhea" id="RHEA-COMP:11604"/>
        <dbReference type="ChEBI" id="CHEBI:15378"/>
        <dbReference type="ChEBI" id="CHEBI:29999"/>
        <dbReference type="ChEBI" id="CHEBI:30616"/>
        <dbReference type="ChEBI" id="CHEBI:83421"/>
        <dbReference type="ChEBI" id="CHEBI:456216"/>
        <dbReference type="EC" id="2.7.11.1"/>
    </reaction>
</comment>
<dbReference type="GO" id="GO:0005856">
    <property type="term" value="C:cytoskeleton"/>
    <property type="evidence" value="ECO:0007669"/>
    <property type="project" value="UniProtKB-SubCell"/>
</dbReference>
<dbReference type="Gene3D" id="1.10.510.10">
    <property type="entry name" value="Transferase(Phosphotransferase) domain 1"/>
    <property type="match status" value="1"/>
</dbReference>
<evidence type="ECO:0000256" key="2">
    <source>
        <dbReference type="ARBA" id="ARBA00004123"/>
    </source>
</evidence>
<feature type="region of interest" description="Disordered" evidence="22">
    <location>
        <begin position="486"/>
        <end position="505"/>
    </location>
</feature>
<evidence type="ECO:0000256" key="8">
    <source>
        <dbReference type="ARBA" id="ARBA00022527"/>
    </source>
</evidence>
<dbReference type="GO" id="GO:0046872">
    <property type="term" value="F:metal ion binding"/>
    <property type="evidence" value="ECO:0007669"/>
    <property type="project" value="UniProtKB-KW"/>
</dbReference>
<keyword evidence="15" id="KW-0460">Magnesium</keyword>
<dbReference type="SMART" id="SM00220">
    <property type="entry name" value="S_TKc"/>
    <property type="match status" value="1"/>
</dbReference>
<proteinExistence type="inferred from homology"/>
<evidence type="ECO:0000313" key="24">
    <source>
        <dbReference type="EMBL" id="KAK9805401.1"/>
    </source>
</evidence>
<dbReference type="InterPro" id="IPR000719">
    <property type="entry name" value="Prot_kinase_dom"/>
</dbReference>
<evidence type="ECO:0000256" key="9">
    <source>
        <dbReference type="ARBA" id="ARBA00022553"/>
    </source>
</evidence>
<keyword evidence="8" id="KW-0723">Serine/threonine-protein kinase</keyword>
<evidence type="ECO:0000256" key="19">
    <source>
        <dbReference type="ARBA" id="ARBA00047899"/>
    </source>
</evidence>
<comment type="similarity">
    <text evidence="5">Belongs to the protein kinase superfamily. CMGC Ser/Thr protein kinase family. CDC2/CDKX subfamily.</text>
</comment>
<evidence type="ECO:0000256" key="22">
    <source>
        <dbReference type="SAM" id="MobiDB-lite"/>
    </source>
</evidence>
<evidence type="ECO:0000256" key="1">
    <source>
        <dbReference type="ARBA" id="ARBA00001946"/>
    </source>
</evidence>
<evidence type="ECO:0000256" key="12">
    <source>
        <dbReference type="ARBA" id="ARBA00022741"/>
    </source>
</evidence>
<comment type="caution">
    <text evidence="24">The sequence shown here is derived from an EMBL/GenBank/DDBJ whole genome shotgun (WGS) entry which is preliminary data.</text>
</comment>
<keyword evidence="14 21" id="KW-0067">ATP-binding</keyword>
<dbReference type="FunFam" id="3.30.200.20:FF:000071">
    <property type="entry name" value="serine/threonine-protein kinase MAK isoform X1"/>
    <property type="match status" value="1"/>
</dbReference>
<feature type="compositionally biased region" description="Polar residues" evidence="22">
    <location>
        <begin position="382"/>
        <end position="394"/>
    </location>
</feature>
<evidence type="ECO:0000256" key="7">
    <source>
        <dbReference type="ARBA" id="ARBA00022490"/>
    </source>
</evidence>
<organism evidence="24 25">
    <name type="scientific">Symbiochloris irregularis</name>
    <dbReference type="NCBI Taxonomy" id="706552"/>
    <lineage>
        <taxon>Eukaryota</taxon>
        <taxon>Viridiplantae</taxon>
        <taxon>Chlorophyta</taxon>
        <taxon>core chlorophytes</taxon>
        <taxon>Trebouxiophyceae</taxon>
        <taxon>Trebouxiales</taxon>
        <taxon>Trebouxiaceae</taxon>
        <taxon>Symbiochloris</taxon>
    </lineage>
</organism>
<keyword evidence="9" id="KW-0597">Phosphoprotein</keyword>
<feature type="region of interest" description="Disordered" evidence="22">
    <location>
        <begin position="371"/>
        <end position="444"/>
    </location>
</feature>
<evidence type="ECO:0000256" key="10">
    <source>
        <dbReference type="ARBA" id="ARBA00022679"/>
    </source>
</evidence>
<dbReference type="EMBL" id="JALJOQ010000043">
    <property type="protein sequence ID" value="KAK9805401.1"/>
    <property type="molecule type" value="Genomic_DNA"/>
</dbReference>
<dbReference type="GO" id="GO:0005524">
    <property type="term" value="F:ATP binding"/>
    <property type="evidence" value="ECO:0007669"/>
    <property type="project" value="UniProtKB-UniRule"/>
</dbReference>
<dbReference type="PROSITE" id="PS50011">
    <property type="entry name" value="PROTEIN_KINASE_DOM"/>
    <property type="match status" value="1"/>
</dbReference>
<dbReference type="InterPro" id="IPR050117">
    <property type="entry name" value="MAPK"/>
</dbReference>
<dbReference type="Gene3D" id="3.30.200.20">
    <property type="entry name" value="Phosphorylase Kinase, domain 1"/>
    <property type="match status" value="1"/>
</dbReference>
<dbReference type="PANTHER" id="PTHR24055">
    <property type="entry name" value="MITOGEN-ACTIVATED PROTEIN KINASE"/>
    <property type="match status" value="1"/>
</dbReference>
<dbReference type="GO" id="GO:0004674">
    <property type="term" value="F:protein serine/threonine kinase activity"/>
    <property type="evidence" value="ECO:0007669"/>
    <property type="project" value="UniProtKB-KW"/>
</dbReference>
<comment type="catalytic activity">
    <reaction evidence="19">
        <text>L-threonyl-[protein] + ATP = O-phospho-L-threonyl-[protein] + ADP + H(+)</text>
        <dbReference type="Rhea" id="RHEA:46608"/>
        <dbReference type="Rhea" id="RHEA-COMP:11060"/>
        <dbReference type="Rhea" id="RHEA-COMP:11605"/>
        <dbReference type="ChEBI" id="CHEBI:15378"/>
        <dbReference type="ChEBI" id="CHEBI:30013"/>
        <dbReference type="ChEBI" id="CHEBI:30616"/>
        <dbReference type="ChEBI" id="CHEBI:61977"/>
        <dbReference type="ChEBI" id="CHEBI:456216"/>
        <dbReference type="EC" id="2.7.11.1"/>
    </reaction>
</comment>
<evidence type="ECO:0000256" key="14">
    <source>
        <dbReference type="ARBA" id="ARBA00022840"/>
    </source>
</evidence>
<dbReference type="SUPFAM" id="SSF56112">
    <property type="entry name" value="Protein kinase-like (PK-like)"/>
    <property type="match status" value="1"/>
</dbReference>
<dbReference type="GO" id="GO:0005634">
    <property type="term" value="C:nucleus"/>
    <property type="evidence" value="ECO:0007669"/>
    <property type="project" value="UniProtKB-SubCell"/>
</dbReference>
<evidence type="ECO:0000256" key="15">
    <source>
        <dbReference type="ARBA" id="ARBA00022842"/>
    </source>
</evidence>
<evidence type="ECO:0000256" key="16">
    <source>
        <dbReference type="ARBA" id="ARBA00023212"/>
    </source>
</evidence>
<keyword evidence="25" id="KW-1185">Reference proteome</keyword>
<accession>A0AAW1P775</accession>
<dbReference type="InterPro" id="IPR017441">
    <property type="entry name" value="Protein_kinase_ATP_BS"/>
</dbReference>
<evidence type="ECO:0000256" key="3">
    <source>
        <dbReference type="ARBA" id="ARBA00004138"/>
    </source>
</evidence>